<feature type="transmembrane region" description="Helical" evidence="9">
    <location>
        <begin position="89"/>
        <end position="107"/>
    </location>
</feature>
<evidence type="ECO:0000256" key="6">
    <source>
        <dbReference type="ARBA" id="ARBA00022801"/>
    </source>
</evidence>
<dbReference type="GO" id="GO:0006508">
    <property type="term" value="P:proteolysis"/>
    <property type="evidence" value="ECO:0007669"/>
    <property type="project" value="UniProtKB-KW"/>
</dbReference>
<dbReference type="EC" id="3.4.23.36" evidence="9"/>
<evidence type="ECO:0000313" key="12">
    <source>
        <dbReference type="Proteomes" id="UP000054729"/>
    </source>
</evidence>
<evidence type="ECO:0000256" key="9">
    <source>
        <dbReference type="HAMAP-Rule" id="MF_00161"/>
    </source>
</evidence>
<keyword evidence="7 9" id="KW-1133">Transmembrane helix</keyword>
<dbReference type="HAMAP" id="MF_00161">
    <property type="entry name" value="LspA"/>
    <property type="match status" value="1"/>
</dbReference>
<sequence>MKKWYWFLISLLVILIDQVTKYWAGTHLVPYKPMPIMPLLNFTLAYNTGAAFSFLSWAGEWHRWFFAGFSLVVSILLIVWLYKYSAKARLQALGISLILGGALGNLIDRGIHGYVIDFIDVYYKHYHFATFNVADSAICVGAALLVLELLIHRE</sequence>
<accession>A0A0W1ANY2</accession>
<keyword evidence="2 9" id="KW-1003">Cell membrane</keyword>
<dbReference type="GO" id="GO:0004190">
    <property type="term" value="F:aspartic-type endopeptidase activity"/>
    <property type="evidence" value="ECO:0007669"/>
    <property type="project" value="UniProtKB-UniRule"/>
</dbReference>
<dbReference type="PANTHER" id="PTHR33695:SF1">
    <property type="entry name" value="LIPOPROTEIN SIGNAL PEPTIDASE"/>
    <property type="match status" value="1"/>
</dbReference>
<evidence type="ECO:0000256" key="8">
    <source>
        <dbReference type="ARBA" id="ARBA00023136"/>
    </source>
</evidence>
<feature type="transmembrane region" description="Helical" evidence="9">
    <location>
        <begin position="64"/>
        <end position="82"/>
    </location>
</feature>
<feature type="transmembrane region" description="Helical" evidence="9">
    <location>
        <begin position="127"/>
        <end position="151"/>
    </location>
</feature>
<dbReference type="OrthoDB" id="9810259at2"/>
<dbReference type="PANTHER" id="PTHR33695">
    <property type="entry name" value="LIPOPROTEIN SIGNAL PEPTIDASE"/>
    <property type="match status" value="1"/>
</dbReference>
<evidence type="ECO:0000256" key="7">
    <source>
        <dbReference type="ARBA" id="ARBA00022989"/>
    </source>
</evidence>
<dbReference type="RefSeq" id="WP_058479258.1">
    <property type="nucleotide sequence ID" value="NZ_CAAAIQ010000003.1"/>
</dbReference>
<organism evidence="11 12">
    <name type="scientific">Legionella waltersii</name>
    <dbReference type="NCBI Taxonomy" id="66969"/>
    <lineage>
        <taxon>Bacteria</taxon>
        <taxon>Pseudomonadati</taxon>
        <taxon>Pseudomonadota</taxon>
        <taxon>Gammaproteobacteria</taxon>
        <taxon>Legionellales</taxon>
        <taxon>Legionellaceae</taxon>
        <taxon>Legionella</taxon>
    </lineage>
</organism>
<dbReference type="GO" id="GO:0005886">
    <property type="term" value="C:plasma membrane"/>
    <property type="evidence" value="ECO:0007669"/>
    <property type="project" value="UniProtKB-SubCell"/>
</dbReference>
<gene>
    <name evidence="9 11" type="primary">lspA</name>
    <name evidence="11" type="ORF">Lwal_0409</name>
</gene>
<keyword evidence="11" id="KW-0449">Lipoprotein</keyword>
<evidence type="ECO:0000256" key="1">
    <source>
        <dbReference type="ARBA" id="ARBA00006139"/>
    </source>
</evidence>
<dbReference type="InterPro" id="IPR001872">
    <property type="entry name" value="Peptidase_A8"/>
</dbReference>
<evidence type="ECO:0000256" key="5">
    <source>
        <dbReference type="ARBA" id="ARBA00022750"/>
    </source>
</evidence>
<keyword evidence="6 9" id="KW-0378">Hydrolase</keyword>
<keyword evidence="5 9" id="KW-0064">Aspartyl protease</keyword>
<feature type="transmembrane region" description="Helical" evidence="9">
    <location>
        <begin position="36"/>
        <end position="58"/>
    </location>
</feature>
<dbReference type="EMBL" id="LNZB01000006">
    <property type="protein sequence ID" value="KTD82931.1"/>
    <property type="molecule type" value="Genomic_DNA"/>
</dbReference>
<evidence type="ECO:0000256" key="2">
    <source>
        <dbReference type="ARBA" id="ARBA00022475"/>
    </source>
</evidence>
<comment type="similarity">
    <text evidence="1 9 10">Belongs to the peptidase A8 family.</text>
</comment>
<comment type="catalytic activity">
    <reaction evidence="9">
        <text>Release of signal peptides from bacterial membrane prolipoproteins. Hydrolyzes -Xaa-Yaa-Zaa-|-(S,diacylglyceryl)Cys-, in which Xaa is hydrophobic (preferably Leu), and Yaa (Ala or Ser) and Zaa (Gly or Ala) have small, neutral side chains.</text>
        <dbReference type="EC" id="3.4.23.36"/>
    </reaction>
</comment>
<proteinExistence type="inferred from homology"/>
<evidence type="ECO:0000256" key="10">
    <source>
        <dbReference type="RuleBase" id="RU004181"/>
    </source>
</evidence>
<keyword evidence="3 9" id="KW-0645">Protease</keyword>
<dbReference type="AlphaFoldDB" id="A0A0W1ANY2"/>
<comment type="function">
    <text evidence="9">This protein specifically catalyzes the removal of signal peptides from prolipoproteins.</text>
</comment>
<evidence type="ECO:0000313" key="11">
    <source>
        <dbReference type="EMBL" id="KTD82931.1"/>
    </source>
</evidence>
<reference evidence="11 12" key="1">
    <citation type="submission" date="2015-11" db="EMBL/GenBank/DDBJ databases">
        <title>Genomic analysis of 38 Legionella species identifies large and diverse effector repertoires.</title>
        <authorList>
            <person name="Burstein D."/>
            <person name="Amaro F."/>
            <person name="Zusman T."/>
            <person name="Lifshitz Z."/>
            <person name="Cohen O."/>
            <person name="Gilbert J.A."/>
            <person name="Pupko T."/>
            <person name="Shuman H.A."/>
            <person name="Segal G."/>
        </authorList>
    </citation>
    <scope>NUCLEOTIDE SEQUENCE [LARGE SCALE GENOMIC DNA]</scope>
    <source>
        <strain evidence="11 12">ATCC 51914</strain>
    </source>
</reference>
<name>A0A0W1ANY2_9GAMM</name>
<dbReference type="PATRIC" id="fig|66969.6.peg.440"/>
<evidence type="ECO:0000256" key="4">
    <source>
        <dbReference type="ARBA" id="ARBA00022692"/>
    </source>
</evidence>
<dbReference type="PRINTS" id="PR00781">
    <property type="entry name" value="LIPOSIGPTASE"/>
</dbReference>
<dbReference type="NCBIfam" id="TIGR00077">
    <property type="entry name" value="lspA"/>
    <property type="match status" value="1"/>
</dbReference>
<feature type="active site" evidence="9">
    <location>
        <position position="135"/>
    </location>
</feature>
<dbReference type="Proteomes" id="UP000054729">
    <property type="component" value="Unassembled WGS sequence"/>
</dbReference>
<comment type="caution">
    <text evidence="11">The sequence shown here is derived from an EMBL/GenBank/DDBJ whole genome shotgun (WGS) entry which is preliminary data.</text>
</comment>
<dbReference type="STRING" id="66969.Lwal_0409"/>
<keyword evidence="12" id="KW-1185">Reference proteome</keyword>
<keyword evidence="8 9" id="KW-0472">Membrane</keyword>
<dbReference type="UniPathway" id="UPA00665"/>
<keyword evidence="4 9" id="KW-0812">Transmembrane</keyword>
<comment type="pathway">
    <text evidence="9">Protein modification; lipoprotein biosynthesis (signal peptide cleavage).</text>
</comment>
<protein>
    <recommendedName>
        <fullName evidence="9">Lipoprotein signal peptidase</fullName>
        <ecNumber evidence="9">3.4.23.36</ecNumber>
    </recommendedName>
    <alternativeName>
        <fullName evidence="9">Prolipoprotein signal peptidase</fullName>
    </alternativeName>
    <alternativeName>
        <fullName evidence="9">Signal peptidase II</fullName>
        <shortName evidence="9">SPase II</shortName>
    </alternativeName>
</protein>
<feature type="transmembrane region" description="Helical" evidence="9">
    <location>
        <begin position="6"/>
        <end position="24"/>
    </location>
</feature>
<evidence type="ECO:0000256" key="3">
    <source>
        <dbReference type="ARBA" id="ARBA00022670"/>
    </source>
</evidence>
<comment type="subcellular location">
    <subcellularLocation>
        <location evidence="9">Cell membrane</location>
        <topology evidence="9">Multi-pass membrane protein</topology>
    </subcellularLocation>
</comment>
<dbReference type="Pfam" id="PF01252">
    <property type="entry name" value="Peptidase_A8"/>
    <property type="match status" value="1"/>
</dbReference>
<feature type="active site" evidence="9">
    <location>
        <position position="117"/>
    </location>
</feature>